<dbReference type="InterPro" id="IPR007693">
    <property type="entry name" value="DNA_helicase_DnaB-like_N"/>
</dbReference>
<keyword evidence="3" id="KW-0235">DNA replication</keyword>
<organism evidence="13 14">
    <name type="scientific">Novosphingobium capsulatum</name>
    <dbReference type="NCBI Taxonomy" id="13688"/>
    <lineage>
        <taxon>Bacteria</taxon>
        <taxon>Pseudomonadati</taxon>
        <taxon>Pseudomonadota</taxon>
        <taxon>Alphaproteobacteria</taxon>
        <taxon>Sphingomonadales</taxon>
        <taxon>Sphingomonadaceae</taxon>
        <taxon>Novosphingobium</taxon>
    </lineage>
</organism>
<evidence type="ECO:0000259" key="12">
    <source>
        <dbReference type="PROSITE" id="PS51199"/>
    </source>
</evidence>
<dbReference type="EMBL" id="JAVDRD010000005">
    <property type="protein sequence ID" value="MDR6511488.1"/>
    <property type="molecule type" value="Genomic_DNA"/>
</dbReference>
<evidence type="ECO:0000256" key="10">
    <source>
        <dbReference type="ARBA" id="ARBA00044969"/>
    </source>
</evidence>
<dbReference type="GO" id="GO:0003678">
    <property type="term" value="F:DNA helicase activity"/>
    <property type="evidence" value="ECO:0007669"/>
    <property type="project" value="UniProtKB-EC"/>
</dbReference>
<dbReference type="PANTHER" id="PTHR30153">
    <property type="entry name" value="REPLICATIVE DNA HELICASE DNAB"/>
    <property type="match status" value="1"/>
</dbReference>
<evidence type="ECO:0000256" key="3">
    <source>
        <dbReference type="ARBA" id="ARBA00022705"/>
    </source>
</evidence>
<comment type="catalytic activity">
    <reaction evidence="11">
        <text>ATP + H2O = ADP + phosphate + H(+)</text>
        <dbReference type="Rhea" id="RHEA:13065"/>
        <dbReference type="ChEBI" id="CHEBI:15377"/>
        <dbReference type="ChEBI" id="CHEBI:15378"/>
        <dbReference type="ChEBI" id="CHEBI:30616"/>
        <dbReference type="ChEBI" id="CHEBI:43474"/>
        <dbReference type="ChEBI" id="CHEBI:456216"/>
        <dbReference type="EC" id="5.6.2.3"/>
    </reaction>
</comment>
<dbReference type="Gene3D" id="3.40.50.300">
    <property type="entry name" value="P-loop containing nucleotide triphosphate hydrolases"/>
    <property type="match status" value="1"/>
</dbReference>
<proteinExistence type="inferred from homology"/>
<dbReference type="Pfam" id="PF00772">
    <property type="entry name" value="DnaB"/>
    <property type="match status" value="1"/>
</dbReference>
<protein>
    <recommendedName>
        <fullName evidence="10">DNA 5'-3' helicase</fullName>
        <ecNumber evidence="10">5.6.2.3</ecNumber>
    </recommendedName>
</protein>
<keyword evidence="8" id="KW-0238">DNA-binding</keyword>
<evidence type="ECO:0000313" key="14">
    <source>
        <dbReference type="Proteomes" id="UP001184150"/>
    </source>
</evidence>
<dbReference type="SUPFAM" id="SSF48024">
    <property type="entry name" value="N-terminal domain of DnaB helicase"/>
    <property type="match status" value="1"/>
</dbReference>
<keyword evidence="14" id="KW-1185">Reference proteome</keyword>
<dbReference type="Pfam" id="PF03796">
    <property type="entry name" value="DnaB_C"/>
    <property type="match status" value="1"/>
</dbReference>
<dbReference type="SUPFAM" id="SSF52540">
    <property type="entry name" value="P-loop containing nucleoside triphosphate hydrolases"/>
    <property type="match status" value="1"/>
</dbReference>
<dbReference type="InterPro" id="IPR016136">
    <property type="entry name" value="DNA_helicase_N/primase_C"/>
</dbReference>
<evidence type="ECO:0000313" key="13">
    <source>
        <dbReference type="EMBL" id="MDR6511488.1"/>
    </source>
</evidence>
<comment type="similarity">
    <text evidence="1">Belongs to the helicase family. DnaB subfamily.</text>
</comment>
<name>A0ABU1MMB0_9SPHN</name>
<dbReference type="InterPro" id="IPR027417">
    <property type="entry name" value="P-loop_NTPase"/>
</dbReference>
<keyword evidence="9" id="KW-0413">Isomerase</keyword>
<keyword evidence="6 13" id="KW-0347">Helicase</keyword>
<dbReference type="Proteomes" id="UP001184150">
    <property type="component" value="Unassembled WGS sequence"/>
</dbReference>
<evidence type="ECO:0000256" key="6">
    <source>
        <dbReference type="ARBA" id="ARBA00022806"/>
    </source>
</evidence>
<evidence type="ECO:0000256" key="5">
    <source>
        <dbReference type="ARBA" id="ARBA00022801"/>
    </source>
</evidence>
<comment type="caution">
    <text evidence="13">The sequence shown here is derived from an EMBL/GenBank/DDBJ whole genome shotgun (WGS) entry which is preliminary data.</text>
</comment>
<evidence type="ECO:0000256" key="8">
    <source>
        <dbReference type="ARBA" id="ARBA00023125"/>
    </source>
</evidence>
<dbReference type="InterPro" id="IPR007694">
    <property type="entry name" value="DNA_helicase_DnaB-like_C"/>
</dbReference>
<sequence>MTWAAETQAEPAIANLEAEAALIGACLMENALVDPLSAMVGIEDFAAAAHANIWAAILAEQAKGRAFNAVTLKPYIEHDEGLAELGGLRYLARLTADTTGLLAPREIAQQVRDLADRRRMHAALSEVLAALPDSNRPLVEIAADADAAIAARAADGFDEADAEKAMAAALEALDRGIEGVECRIIPAVDEILGPLEPKSLTIVAGRPGMGKTAFSSSYALGAARSGHGVVFVSLEMSRDQLAHRMIADVAFDDQQNRVPYSAIQKRDLNRWQRETVNSVAKYIAGLPLHIVDAASMTVGRLDAVVRSHKRKMAARGQKLELVIVDYLQLLHPTTRKASAYEAISEVSRTLKQIAKAHDVAVMALAQLSRSVEQRPDKRPMLSDLRDSGQIEQDADAVMFLYREEYYVMQQEPRDDPDKHSDWQARMERCRSMIDFILPKRRNGSAGASQGRFFGVYQAVRS</sequence>
<dbReference type="GO" id="GO:0016787">
    <property type="term" value="F:hydrolase activity"/>
    <property type="evidence" value="ECO:0007669"/>
    <property type="project" value="UniProtKB-KW"/>
</dbReference>
<evidence type="ECO:0000256" key="4">
    <source>
        <dbReference type="ARBA" id="ARBA00022741"/>
    </source>
</evidence>
<dbReference type="InterPro" id="IPR036185">
    <property type="entry name" value="DNA_heli_DnaB-like_N_sf"/>
</dbReference>
<dbReference type="RefSeq" id="WP_309805356.1">
    <property type="nucleotide sequence ID" value="NZ_JAVDRD010000005.1"/>
</dbReference>
<keyword evidence="5 13" id="KW-0378">Hydrolase</keyword>
<dbReference type="PROSITE" id="PS51199">
    <property type="entry name" value="SF4_HELICASE"/>
    <property type="match status" value="1"/>
</dbReference>
<evidence type="ECO:0000256" key="7">
    <source>
        <dbReference type="ARBA" id="ARBA00022840"/>
    </source>
</evidence>
<feature type="domain" description="SF4 helicase" evidence="12">
    <location>
        <begin position="174"/>
        <end position="461"/>
    </location>
</feature>
<evidence type="ECO:0000256" key="2">
    <source>
        <dbReference type="ARBA" id="ARBA00022515"/>
    </source>
</evidence>
<keyword evidence="4" id="KW-0547">Nucleotide-binding</keyword>
<dbReference type="EC" id="5.6.2.3" evidence="10"/>
<keyword evidence="2" id="KW-0639">Primosome</keyword>
<reference evidence="13 14" key="1">
    <citation type="submission" date="2023-07" db="EMBL/GenBank/DDBJ databases">
        <title>Sorghum-associated microbial communities from plants grown in Nebraska, USA.</title>
        <authorList>
            <person name="Schachtman D."/>
        </authorList>
    </citation>
    <scope>NUCLEOTIDE SEQUENCE [LARGE SCALE GENOMIC DNA]</scope>
    <source>
        <strain evidence="13 14">DS1027</strain>
    </source>
</reference>
<keyword evidence="7" id="KW-0067">ATP-binding</keyword>
<evidence type="ECO:0000256" key="11">
    <source>
        <dbReference type="ARBA" id="ARBA00048954"/>
    </source>
</evidence>
<accession>A0ABU1MMB0</accession>
<dbReference type="Gene3D" id="1.10.860.10">
    <property type="entry name" value="DNAb Helicase, Chain A"/>
    <property type="match status" value="1"/>
</dbReference>
<evidence type="ECO:0000256" key="1">
    <source>
        <dbReference type="ARBA" id="ARBA00008428"/>
    </source>
</evidence>
<dbReference type="PANTHER" id="PTHR30153:SF2">
    <property type="entry name" value="REPLICATIVE DNA HELICASE"/>
    <property type="match status" value="1"/>
</dbReference>
<gene>
    <name evidence="13" type="ORF">J2792_002360</name>
</gene>
<evidence type="ECO:0000256" key="9">
    <source>
        <dbReference type="ARBA" id="ARBA00023235"/>
    </source>
</evidence>